<dbReference type="PROSITE" id="PS50042">
    <property type="entry name" value="CNMP_BINDING_3"/>
    <property type="match status" value="1"/>
</dbReference>
<feature type="domain" description="CBS" evidence="5">
    <location>
        <begin position="238"/>
        <end position="294"/>
    </location>
</feature>
<gene>
    <name evidence="6" type="ORF">EKG37_07855</name>
</gene>
<dbReference type="SUPFAM" id="SSF51206">
    <property type="entry name" value="cAMP-binding domain-like"/>
    <property type="match status" value="1"/>
</dbReference>
<dbReference type="AlphaFoldDB" id="A0A3S0IWK1"/>
<proteinExistence type="predicted"/>
<protein>
    <submittedName>
        <fullName evidence="6">CBS domain-containing protein</fullName>
    </submittedName>
</protein>
<dbReference type="SMART" id="SM00116">
    <property type="entry name" value="CBS"/>
    <property type="match status" value="2"/>
</dbReference>
<evidence type="ECO:0000259" key="5">
    <source>
        <dbReference type="PROSITE" id="PS51371"/>
    </source>
</evidence>
<dbReference type="Gene3D" id="2.60.120.10">
    <property type="entry name" value="Jelly Rolls"/>
    <property type="match status" value="1"/>
</dbReference>
<dbReference type="CDD" id="cd05401">
    <property type="entry name" value="NT_GlnE_GlnD_like"/>
    <property type="match status" value="1"/>
</dbReference>
<dbReference type="Pfam" id="PF00027">
    <property type="entry name" value="cNMP_binding"/>
    <property type="match status" value="1"/>
</dbReference>
<organism evidence="6 7">
    <name type="scientific">Bacillus yapensis</name>
    <dbReference type="NCBI Taxonomy" id="2492960"/>
    <lineage>
        <taxon>Bacteria</taxon>
        <taxon>Bacillati</taxon>
        <taxon>Bacillota</taxon>
        <taxon>Bacilli</taxon>
        <taxon>Bacillales</taxon>
        <taxon>Bacillaceae</taxon>
        <taxon>Bacillus</taxon>
    </lineage>
</organism>
<comment type="caution">
    <text evidence="6">The sequence shown here is derived from an EMBL/GenBank/DDBJ whole genome shotgun (WGS) entry which is preliminary data.</text>
</comment>
<feature type="domain" description="Cyclic nucleotide-binding" evidence="4">
    <location>
        <begin position="31"/>
        <end position="86"/>
    </location>
</feature>
<keyword evidence="2" id="KW-0010">Activator</keyword>
<name>A0A3S0IWK1_9BACI</name>
<dbReference type="InterPro" id="IPR005105">
    <property type="entry name" value="GlnD_Uridyltrans_N"/>
</dbReference>
<keyword evidence="3" id="KW-0129">CBS domain</keyword>
<dbReference type="Pfam" id="PF03445">
    <property type="entry name" value="DUF294"/>
    <property type="match status" value="1"/>
</dbReference>
<sequence length="624" mass="71366">MENPKQFNKKWLEAVQSHPLFLGMEVGTALSLQSQTFEKHEIILHKHKHREGLFLILEGMAEVYVKNELSGQIEVLEVVQKDELIGFSSFAQFLGDSEIEDSVVEVRAVQPVEALLIPFSLIRKRWEEPSVRDYLFRQVSRRLRDVYDSLAEQIQLASDFGENEPIMLRVQDIMSGKIVQVDSNTSIMNAANIMHMEKVSSVLVIDSDVLQGIITERDMVSRVVSTGLPTSQPVRTIMTNNPITISAVSYYYDALSTMLLKGIKHLPVFQHDKVVGIVTLSDLMRKKNENVMKMIKQIEEVDVANLANVKKAIYSVFDTLLRENVPILKALEMITKLYDRLVVRIVGLSIKRLEDQGLTQPADFAFNQMGSSGRGEQFMLTDQDHFLVYEKDDAYFQRLGQEITSLMEAAGYERCKGLMMCSEKQWRGKISDWEDRIRSWSLQSTNANLLLAQNFFSYRFITGSSSLNKQFQNTIKTLLDSSKIFLYRMAKVEREHPVQTFDQRLLSLFRLERKALDMKKSVLFPYHHSLQILSLLHGTASGTSIERINSLAEKGVLSQEFAHDLKEAVSHLLTLYVNQRWKQGEKGDSIVNLSKLSSREKDELVLSLKTIKELQSLVFGHFSI</sequence>
<evidence type="ECO:0000256" key="1">
    <source>
        <dbReference type="ARBA" id="ARBA00022737"/>
    </source>
</evidence>
<dbReference type="CDD" id="cd04587">
    <property type="entry name" value="CBS_pair_CAP-ED_NT_Pol-beta-like_DUF294_assoc"/>
    <property type="match status" value="1"/>
</dbReference>
<dbReference type="InterPro" id="IPR046342">
    <property type="entry name" value="CBS_dom_sf"/>
</dbReference>
<evidence type="ECO:0000259" key="4">
    <source>
        <dbReference type="PROSITE" id="PS50042"/>
    </source>
</evidence>
<dbReference type="SUPFAM" id="SSF54631">
    <property type="entry name" value="CBS-domain pair"/>
    <property type="match status" value="1"/>
</dbReference>
<dbReference type="InterPro" id="IPR014710">
    <property type="entry name" value="RmlC-like_jellyroll"/>
</dbReference>
<evidence type="ECO:0000256" key="3">
    <source>
        <dbReference type="PROSITE-ProRule" id="PRU00703"/>
    </source>
</evidence>
<dbReference type="InterPro" id="IPR000595">
    <property type="entry name" value="cNMP-bd_dom"/>
</dbReference>
<evidence type="ECO:0000256" key="2">
    <source>
        <dbReference type="ARBA" id="ARBA00023159"/>
    </source>
</evidence>
<dbReference type="OrthoDB" id="9810963at2"/>
<dbReference type="GO" id="GO:0008773">
    <property type="term" value="F:[protein-PII] uridylyltransferase activity"/>
    <property type="evidence" value="ECO:0007669"/>
    <property type="project" value="InterPro"/>
</dbReference>
<dbReference type="Pfam" id="PF00571">
    <property type="entry name" value="CBS"/>
    <property type="match status" value="2"/>
</dbReference>
<dbReference type="PANTHER" id="PTHR48108">
    <property type="entry name" value="CBS DOMAIN-CONTAINING PROTEIN CBSX2, CHLOROPLASTIC"/>
    <property type="match status" value="1"/>
</dbReference>
<dbReference type="PROSITE" id="PS51371">
    <property type="entry name" value="CBS"/>
    <property type="match status" value="2"/>
</dbReference>
<dbReference type="InterPro" id="IPR051462">
    <property type="entry name" value="CBS_domain-containing"/>
</dbReference>
<dbReference type="RefSeq" id="WP_126408094.1">
    <property type="nucleotide sequence ID" value="NZ_RXNT01000005.1"/>
</dbReference>
<dbReference type="InterPro" id="IPR018821">
    <property type="entry name" value="DUF294_put_nucleoTrafse_sb-bd"/>
</dbReference>
<dbReference type="Proteomes" id="UP000271374">
    <property type="component" value="Unassembled WGS sequence"/>
</dbReference>
<keyword evidence="1" id="KW-0677">Repeat</keyword>
<dbReference type="PANTHER" id="PTHR48108:SF26">
    <property type="entry name" value="CBS DOMAIN-CONTAINING PROTEIN DDB_G0289609"/>
    <property type="match status" value="1"/>
</dbReference>
<keyword evidence="7" id="KW-1185">Reference proteome</keyword>
<dbReference type="EMBL" id="RXNT01000005">
    <property type="protein sequence ID" value="RTR32967.1"/>
    <property type="molecule type" value="Genomic_DNA"/>
</dbReference>
<dbReference type="Pfam" id="PF10335">
    <property type="entry name" value="DUF294_C"/>
    <property type="match status" value="1"/>
</dbReference>
<dbReference type="InterPro" id="IPR000644">
    <property type="entry name" value="CBS_dom"/>
</dbReference>
<dbReference type="CDD" id="cd00038">
    <property type="entry name" value="CAP_ED"/>
    <property type="match status" value="1"/>
</dbReference>
<accession>A0A3S0IWK1</accession>
<reference evidence="6 7" key="1">
    <citation type="submission" date="2018-12" db="EMBL/GenBank/DDBJ databases">
        <title>Bacillus yapensis draft genome sequence.</title>
        <authorList>
            <person name="Yu L."/>
            <person name="Xu X."/>
            <person name="Tang X."/>
        </authorList>
    </citation>
    <scope>NUCLEOTIDE SEQUENCE [LARGE SCALE GENOMIC DNA]</scope>
    <source>
        <strain evidence="6 7">XXST-01</strain>
    </source>
</reference>
<feature type="domain" description="CBS" evidence="5">
    <location>
        <begin position="174"/>
        <end position="230"/>
    </location>
</feature>
<dbReference type="InterPro" id="IPR018490">
    <property type="entry name" value="cNMP-bd_dom_sf"/>
</dbReference>
<dbReference type="Gene3D" id="3.10.580.10">
    <property type="entry name" value="CBS-domain"/>
    <property type="match status" value="1"/>
</dbReference>
<evidence type="ECO:0000313" key="7">
    <source>
        <dbReference type="Proteomes" id="UP000271374"/>
    </source>
</evidence>
<evidence type="ECO:0000313" key="6">
    <source>
        <dbReference type="EMBL" id="RTR32967.1"/>
    </source>
</evidence>